<keyword evidence="1" id="KW-0732">Signal</keyword>
<dbReference type="InterPro" id="IPR036280">
    <property type="entry name" value="Multihaem_cyt_sf"/>
</dbReference>
<dbReference type="Gene3D" id="3.90.10.10">
    <property type="entry name" value="Cytochrome C3"/>
    <property type="match status" value="3"/>
</dbReference>
<sequence length="476" mass="54225">MVLLALLGATSLQAVEKNVVQRIGDALSPGPLSKSHANLETTLGCMSCHSLNKGVSDLLCLDCHQEIKSRIDQQLGFHGLNKDKECLSCHGEHKGRDTKILELGQVDHGKLKLPLGGAHLPLKCEQCHQEKFQSQTIRSLEIKGERKKNQTFLGLEEGCNSCHGKAHGPQFEEKVCTDCHFDRGWSLTKFDHEKQSQFKLRGQHTKLNCKACHHKDATHKDFAPFEKIDGQCSTCHFDPHQGRSGKECNSCHQPESWKKFLDTKKTNFDHDKTRFKLIGKHGQVDCEKCHKDRGHKDFRIGGFNLCTDCHKDQHQGQFAADTCIDCHNLKGNFKQGFDHKKTKFPLETLHGEVKCAGCHPKGNYQMGEKASCEGCHYEVRTVMEGRWLNQEKQPLGPDPMFRTLNCATCHKTTEKGISYSKVRKACVECHNEHFGDLWDYREKKYGPRKTNLSKEEKEKRLKRTHRFGDFVPLEEK</sequence>
<reference evidence="3 4" key="1">
    <citation type="journal article" date="2016" name="Nat. Commun.">
        <title>Thousands of microbial genomes shed light on interconnected biogeochemical processes in an aquifer system.</title>
        <authorList>
            <person name="Anantharaman K."/>
            <person name="Brown C.T."/>
            <person name="Hug L.A."/>
            <person name="Sharon I."/>
            <person name="Castelle C.J."/>
            <person name="Probst A.J."/>
            <person name="Thomas B.C."/>
            <person name="Singh A."/>
            <person name="Wilkins M.J."/>
            <person name="Karaoz U."/>
            <person name="Brodie E.L."/>
            <person name="Williams K.H."/>
            <person name="Hubbard S.S."/>
            <person name="Banfield J.F."/>
        </authorList>
    </citation>
    <scope>NUCLEOTIDE SEQUENCE [LARGE SCALE GENOMIC DNA]</scope>
</reference>
<dbReference type="InterPro" id="IPR051829">
    <property type="entry name" value="Multiheme_Cytochr_ET"/>
</dbReference>
<organism evidence="3 4">
    <name type="scientific">Candidatus Lambdaproteobacteria bacterium RIFOXYD2_FULL_56_26</name>
    <dbReference type="NCBI Taxonomy" id="1817773"/>
    <lineage>
        <taxon>Bacteria</taxon>
        <taxon>Pseudomonadati</taxon>
        <taxon>Pseudomonadota</taxon>
        <taxon>Candidatus Lambdaproteobacteria</taxon>
    </lineage>
</organism>
<dbReference type="PANTHER" id="PTHR35038">
    <property type="entry name" value="DISSIMILATORY SULFITE REDUCTASE SIRA"/>
    <property type="match status" value="1"/>
</dbReference>
<evidence type="ECO:0000256" key="1">
    <source>
        <dbReference type="ARBA" id="ARBA00022729"/>
    </source>
</evidence>
<dbReference type="AlphaFoldDB" id="A0A1F6H3D6"/>
<dbReference type="Proteomes" id="UP000177583">
    <property type="component" value="Unassembled WGS sequence"/>
</dbReference>
<gene>
    <name evidence="3" type="ORF">A2557_07435</name>
</gene>
<feature type="region of interest" description="Disordered" evidence="2">
    <location>
        <begin position="448"/>
        <end position="476"/>
    </location>
</feature>
<accession>A0A1F6H3D6</accession>
<evidence type="ECO:0000313" key="4">
    <source>
        <dbReference type="Proteomes" id="UP000177583"/>
    </source>
</evidence>
<comment type="caution">
    <text evidence="3">The sequence shown here is derived from an EMBL/GenBank/DDBJ whole genome shotgun (WGS) entry which is preliminary data.</text>
</comment>
<evidence type="ECO:0000256" key="2">
    <source>
        <dbReference type="SAM" id="MobiDB-lite"/>
    </source>
</evidence>
<dbReference type="SUPFAM" id="SSF48695">
    <property type="entry name" value="Multiheme cytochromes"/>
    <property type="match status" value="2"/>
</dbReference>
<dbReference type="EMBL" id="MFNF01000001">
    <property type="protein sequence ID" value="OGH04810.1"/>
    <property type="molecule type" value="Genomic_DNA"/>
</dbReference>
<name>A0A1F6H3D6_9PROT</name>
<proteinExistence type="predicted"/>
<evidence type="ECO:0000313" key="3">
    <source>
        <dbReference type="EMBL" id="OGH04810.1"/>
    </source>
</evidence>
<protein>
    <submittedName>
        <fullName evidence="3">Uncharacterized protein</fullName>
    </submittedName>
</protein>